<evidence type="ECO:0000313" key="3">
    <source>
        <dbReference type="Proteomes" id="UP001163046"/>
    </source>
</evidence>
<dbReference type="PANTHER" id="PTHR46177:SF1">
    <property type="entry name" value="INTEGRASE CATALYTIC DOMAIN-CONTAINING PROTEIN"/>
    <property type="match status" value="1"/>
</dbReference>
<dbReference type="Proteomes" id="UP001163046">
    <property type="component" value="Unassembled WGS sequence"/>
</dbReference>
<evidence type="ECO:0000259" key="1">
    <source>
        <dbReference type="Pfam" id="PF24764"/>
    </source>
</evidence>
<proteinExistence type="predicted"/>
<reference evidence="2" key="1">
    <citation type="submission" date="2023-01" db="EMBL/GenBank/DDBJ databases">
        <title>Genome assembly of the deep-sea coral Lophelia pertusa.</title>
        <authorList>
            <person name="Herrera S."/>
            <person name="Cordes E."/>
        </authorList>
    </citation>
    <scope>NUCLEOTIDE SEQUENCE</scope>
    <source>
        <strain evidence="2">USNM1676648</strain>
        <tissue evidence="2">Polyp</tissue>
    </source>
</reference>
<organism evidence="2 3">
    <name type="scientific">Desmophyllum pertusum</name>
    <dbReference type="NCBI Taxonomy" id="174260"/>
    <lineage>
        <taxon>Eukaryota</taxon>
        <taxon>Metazoa</taxon>
        <taxon>Cnidaria</taxon>
        <taxon>Anthozoa</taxon>
        <taxon>Hexacorallia</taxon>
        <taxon>Scleractinia</taxon>
        <taxon>Caryophylliina</taxon>
        <taxon>Caryophylliidae</taxon>
        <taxon>Desmophyllum</taxon>
    </lineage>
</organism>
<feature type="domain" description="Integrase core" evidence="1">
    <location>
        <begin position="67"/>
        <end position="245"/>
    </location>
</feature>
<name>A0A9W9YPJ6_9CNID</name>
<accession>A0A9W9YPJ6</accession>
<evidence type="ECO:0000313" key="2">
    <source>
        <dbReference type="EMBL" id="KAJ7361787.1"/>
    </source>
</evidence>
<dbReference type="AlphaFoldDB" id="A0A9W9YPJ6"/>
<sequence>MAAESVEDIESFLWAKVKALKPIKIICRYVERDFAMSWSIATLKRRLREFGITYYRSESPDDVRRAVQGSNWVWSLDGWDKLKEFDIYVYGGIDTFSRRLLWLHAFTSNRDPYIVAKYYFQFVCSEKVIPRRTRTDYGREATIIAQCQTFFRRNHGDDYAFSRSHQYGPSTLNQTIESWWSRQRKLNSQYWMDELKELVEDGLWEKHNVIDRWCLLYTYLPLFERELQELLGDYNSHKIRKQRGKQRPDGVPEDMFHFPEMYGGSEMGYAPLPQDLEEIDRQFNLSEPLPRFVPNAVQLLCDEWCQRNCAQISIRNACTIYTRLRCYVNSNM</sequence>
<protein>
    <recommendedName>
        <fullName evidence="1">Integrase core domain-containing protein</fullName>
    </recommendedName>
</protein>
<keyword evidence="3" id="KW-1185">Reference proteome</keyword>
<comment type="caution">
    <text evidence="2">The sequence shown here is derived from an EMBL/GenBank/DDBJ whole genome shotgun (WGS) entry which is preliminary data.</text>
</comment>
<dbReference type="InterPro" id="IPR058913">
    <property type="entry name" value="Integrase_dom_put"/>
</dbReference>
<dbReference type="OrthoDB" id="5950673at2759"/>
<dbReference type="Pfam" id="PF24764">
    <property type="entry name" value="rva_4"/>
    <property type="match status" value="1"/>
</dbReference>
<gene>
    <name evidence="2" type="ORF">OS493_014428</name>
</gene>
<dbReference type="EMBL" id="MU827308">
    <property type="protein sequence ID" value="KAJ7361787.1"/>
    <property type="molecule type" value="Genomic_DNA"/>
</dbReference>
<dbReference type="PANTHER" id="PTHR46177">
    <property type="entry name" value="INTEGRASE CATALYTIC DOMAIN-CONTAINING PROTEIN"/>
    <property type="match status" value="1"/>
</dbReference>